<proteinExistence type="predicted"/>
<dbReference type="Proteomes" id="UP001064048">
    <property type="component" value="Chromosome 5"/>
</dbReference>
<gene>
    <name evidence="1" type="ORF">MSG28_003280</name>
</gene>
<evidence type="ECO:0000313" key="2">
    <source>
        <dbReference type="Proteomes" id="UP001064048"/>
    </source>
</evidence>
<sequence>MDKIKTCGYCVIEVLDPPYTDFERYISVPSSWVSLQKTPSGDAAVVKFPIEHLSDTKKRIRKREECSADWNTFKVNIIYTTVSYELAQKFIKSYKTKGGFKKNYATNNRDKVASSSPFNTITPKIIPSQNINIPNPFLALSSDDVRVLRPPARKTTLLPASTEISLHQNNETQTRSKKQSNDWIEQHANCNSSAESTAKKVVSEGAKEKPNETFEMDTIKKTIANIPKEQHEKKINHRMEETMDANENNVNDSDKNETASSYSHPTRKFTLPKEYDKNNSRWTLKHLQKKKGLVELLPNSGVYVDAIRLSNCKRISKDSKMLARMLLVEVFSANALRTCSLTGKRAYAFHTDETDIRPGLDEHAKNVLLNFVEEFANEKNWVKTSNLIICNSLRNSVLIGDRRIKVGQQRVCRGDNAQEIVHNAAISRRKRLLAQAGIVRVSSTKSIP</sequence>
<accession>A0ACC0KEV6</accession>
<protein>
    <submittedName>
        <fullName evidence="1">Uncharacterized protein</fullName>
    </submittedName>
</protein>
<evidence type="ECO:0000313" key="1">
    <source>
        <dbReference type="EMBL" id="KAI8434760.1"/>
    </source>
</evidence>
<dbReference type="EMBL" id="CM046105">
    <property type="protein sequence ID" value="KAI8434760.1"/>
    <property type="molecule type" value="Genomic_DNA"/>
</dbReference>
<name>A0ACC0KEV6_CHOFU</name>
<reference evidence="1 2" key="1">
    <citation type="journal article" date="2022" name="Genome Biol. Evol.">
        <title>The Spruce Budworm Genome: Reconstructing the Evolutionary History of Antifreeze Proteins.</title>
        <authorList>
            <person name="Beliveau C."/>
            <person name="Gagne P."/>
            <person name="Picq S."/>
            <person name="Vernygora O."/>
            <person name="Keeling C.I."/>
            <person name="Pinkney K."/>
            <person name="Doucet D."/>
            <person name="Wen F."/>
            <person name="Johnston J.S."/>
            <person name="Maaroufi H."/>
            <person name="Boyle B."/>
            <person name="Laroche J."/>
            <person name="Dewar K."/>
            <person name="Juretic N."/>
            <person name="Blackburn G."/>
            <person name="Nisole A."/>
            <person name="Brunet B."/>
            <person name="Brandao M."/>
            <person name="Lumley L."/>
            <person name="Duan J."/>
            <person name="Quan G."/>
            <person name="Lucarotti C.J."/>
            <person name="Roe A.D."/>
            <person name="Sperling F.A.H."/>
            <person name="Levesque R.C."/>
            <person name="Cusson M."/>
        </authorList>
    </citation>
    <scope>NUCLEOTIDE SEQUENCE [LARGE SCALE GENOMIC DNA]</scope>
    <source>
        <strain evidence="1">Glfc:IPQL:Cfum</strain>
    </source>
</reference>
<organism evidence="1 2">
    <name type="scientific">Choristoneura fumiferana</name>
    <name type="common">Spruce budworm moth</name>
    <name type="synonym">Archips fumiferana</name>
    <dbReference type="NCBI Taxonomy" id="7141"/>
    <lineage>
        <taxon>Eukaryota</taxon>
        <taxon>Metazoa</taxon>
        <taxon>Ecdysozoa</taxon>
        <taxon>Arthropoda</taxon>
        <taxon>Hexapoda</taxon>
        <taxon>Insecta</taxon>
        <taxon>Pterygota</taxon>
        <taxon>Neoptera</taxon>
        <taxon>Endopterygota</taxon>
        <taxon>Lepidoptera</taxon>
        <taxon>Glossata</taxon>
        <taxon>Ditrysia</taxon>
        <taxon>Tortricoidea</taxon>
        <taxon>Tortricidae</taxon>
        <taxon>Tortricinae</taxon>
        <taxon>Choristoneura</taxon>
    </lineage>
</organism>
<comment type="caution">
    <text evidence="1">The sequence shown here is derived from an EMBL/GenBank/DDBJ whole genome shotgun (WGS) entry which is preliminary data.</text>
</comment>
<keyword evidence="2" id="KW-1185">Reference proteome</keyword>